<dbReference type="Proteomes" id="UP000433181">
    <property type="component" value="Unassembled WGS sequence"/>
</dbReference>
<dbReference type="GeneID" id="96778924"/>
<name>A0A6I2UIJ7_9FIRM</name>
<gene>
    <name evidence="5" type="ORF">FYJ84_08340</name>
</gene>
<evidence type="ECO:0000259" key="4">
    <source>
        <dbReference type="Pfam" id="PF02872"/>
    </source>
</evidence>
<dbReference type="InterPro" id="IPR006146">
    <property type="entry name" value="5'-Nucleotdase_CS"/>
</dbReference>
<evidence type="ECO:0000313" key="5">
    <source>
        <dbReference type="EMBL" id="MSU08991.1"/>
    </source>
</evidence>
<dbReference type="Gene3D" id="3.90.780.10">
    <property type="entry name" value="5'-Nucleotidase, C-terminal domain"/>
    <property type="match status" value="1"/>
</dbReference>
<feature type="signal peptide" evidence="2">
    <location>
        <begin position="1"/>
        <end position="23"/>
    </location>
</feature>
<dbReference type="PROSITE" id="PS00786">
    <property type="entry name" value="5_NUCLEOTIDASE_2"/>
    <property type="match status" value="1"/>
</dbReference>
<keyword evidence="2" id="KW-0547">Nucleotide-binding</keyword>
<dbReference type="InterPro" id="IPR008334">
    <property type="entry name" value="5'-Nucleotdase_C"/>
</dbReference>
<dbReference type="AlphaFoldDB" id="A0A6I2UIJ7"/>
<dbReference type="InterPro" id="IPR036907">
    <property type="entry name" value="5'-Nucleotdase_C_sf"/>
</dbReference>
<dbReference type="GO" id="GO:0046872">
    <property type="term" value="F:metal ion binding"/>
    <property type="evidence" value="ECO:0007669"/>
    <property type="project" value="InterPro"/>
</dbReference>
<reference evidence="5 6" key="1">
    <citation type="submission" date="2019-08" db="EMBL/GenBank/DDBJ databases">
        <title>In-depth cultivation of the pig gut microbiome towards novel bacterial diversity and tailored functional studies.</title>
        <authorList>
            <person name="Wylensek D."/>
            <person name="Hitch T.C.A."/>
            <person name="Clavel T."/>
        </authorList>
    </citation>
    <scope>NUCLEOTIDE SEQUENCE [LARGE SCALE GENOMIC DNA]</scope>
    <source>
        <strain evidence="5 6">WCA-693-APC-5D-A</strain>
    </source>
</reference>
<dbReference type="GO" id="GO:0000166">
    <property type="term" value="F:nucleotide binding"/>
    <property type="evidence" value="ECO:0007669"/>
    <property type="project" value="UniProtKB-KW"/>
</dbReference>
<evidence type="ECO:0000256" key="1">
    <source>
        <dbReference type="ARBA" id="ARBA00022729"/>
    </source>
</evidence>
<proteinExistence type="inferred from homology"/>
<dbReference type="RefSeq" id="WP_154407151.1">
    <property type="nucleotide sequence ID" value="NZ_VUNR01000014.1"/>
</dbReference>
<dbReference type="SUPFAM" id="SSF55816">
    <property type="entry name" value="5'-nucleotidase (syn. UDP-sugar hydrolase), C-terminal domain"/>
    <property type="match status" value="1"/>
</dbReference>
<evidence type="ECO:0000313" key="6">
    <source>
        <dbReference type="Proteomes" id="UP000433181"/>
    </source>
</evidence>
<feature type="domain" description="5'-Nucleotidase C-terminal" evidence="4">
    <location>
        <begin position="308"/>
        <end position="482"/>
    </location>
</feature>
<organism evidence="5 6">
    <name type="scientific">Anaerovibrio slackiae</name>
    <dbReference type="NCBI Taxonomy" id="2652309"/>
    <lineage>
        <taxon>Bacteria</taxon>
        <taxon>Bacillati</taxon>
        <taxon>Bacillota</taxon>
        <taxon>Negativicutes</taxon>
        <taxon>Selenomonadales</taxon>
        <taxon>Selenomonadaceae</taxon>
        <taxon>Anaerovibrio</taxon>
    </lineage>
</organism>
<keyword evidence="2" id="KW-0378">Hydrolase</keyword>
<dbReference type="PANTHER" id="PTHR11575:SF24">
    <property type="entry name" value="5'-NUCLEOTIDASE"/>
    <property type="match status" value="1"/>
</dbReference>
<comment type="similarity">
    <text evidence="2">Belongs to the 5'-nucleotidase family.</text>
</comment>
<dbReference type="InterPro" id="IPR006179">
    <property type="entry name" value="5_nucleotidase/apyrase"/>
</dbReference>
<accession>A0A6I2UIJ7</accession>
<dbReference type="PRINTS" id="PR01607">
    <property type="entry name" value="APYRASEFAMLY"/>
</dbReference>
<feature type="domain" description="Calcineurin-like phosphoesterase" evidence="3">
    <location>
        <begin position="30"/>
        <end position="241"/>
    </location>
</feature>
<dbReference type="InterPro" id="IPR029052">
    <property type="entry name" value="Metallo-depent_PP-like"/>
</dbReference>
<evidence type="ECO:0000256" key="2">
    <source>
        <dbReference type="RuleBase" id="RU362119"/>
    </source>
</evidence>
<dbReference type="Gene3D" id="3.60.21.10">
    <property type="match status" value="1"/>
</dbReference>
<dbReference type="Pfam" id="PF02872">
    <property type="entry name" value="5_nucleotid_C"/>
    <property type="match status" value="1"/>
</dbReference>
<keyword evidence="6" id="KW-1185">Reference proteome</keyword>
<dbReference type="CDD" id="cd00845">
    <property type="entry name" value="MPP_UshA_N_like"/>
    <property type="match status" value="1"/>
</dbReference>
<sequence>MQFVRKTFFLLIMLIMLCQSALAADFSKLVILHTNDTHGYDEYGDGHNGMAVIASLKEKLESDGYQVLLLDAGDAIQDNNLVNFSKGKSAIQFMNAAGYDAATLGNHEFDYGQDILRERMSEALFPYVAANIRIEASGKNFIRPYTIVQKNDLKIGILGLTTPQTITSTSPKNVRGLAFLQGRELWQSASLAAKELREQGCDLVIALGHLGSIEDGTESSAEAVLSHTRGIDILIDGHDHQVKNKYVGDTLLAETGCYTNNIGCIVQENGKWVEKMVAFGEYTAENPKVKLLMQTARGEVSANLGQVIGKSLVTLDGSRAPGVRTMETNSGNFCADAVLWQAAQANVLNDTVDAAICNGGGIRSGIAPGDITRSMLYSMNPYNNQLCVVKITGSKLLEILEAATAYTPEAMGSFPQVAGISYTVNTAVAYSKGEQYPNSGYYAPALPGSRVTIESVGNRPFQPEAVYSIAMIDFLASGGDTYAGLCLPGAKLDYQSIGYLDAEALENYLTEKLHGVIGIEYAEPQSRITIR</sequence>
<dbReference type="PANTHER" id="PTHR11575">
    <property type="entry name" value="5'-NUCLEOTIDASE-RELATED"/>
    <property type="match status" value="1"/>
</dbReference>
<keyword evidence="1 2" id="KW-0732">Signal</keyword>
<dbReference type="GO" id="GO:0009166">
    <property type="term" value="P:nucleotide catabolic process"/>
    <property type="evidence" value="ECO:0007669"/>
    <property type="project" value="InterPro"/>
</dbReference>
<evidence type="ECO:0000259" key="3">
    <source>
        <dbReference type="Pfam" id="PF00149"/>
    </source>
</evidence>
<protein>
    <submittedName>
        <fullName evidence="5">Bifunctional metallophosphatase/5'-nucleotidase</fullName>
    </submittedName>
</protein>
<dbReference type="GO" id="GO:0016788">
    <property type="term" value="F:hydrolase activity, acting on ester bonds"/>
    <property type="evidence" value="ECO:0007669"/>
    <property type="project" value="InterPro"/>
</dbReference>
<dbReference type="SUPFAM" id="SSF56300">
    <property type="entry name" value="Metallo-dependent phosphatases"/>
    <property type="match status" value="1"/>
</dbReference>
<dbReference type="InterPro" id="IPR004843">
    <property type="entry name" value="Calcineurin-like_PHP"/>
</dbReference>
<feature type="chain" id="PRO_5026375284" evidence="2">
    <location>
        <begin position="24"/>
        <end position="531"/>
    </location>
</feature>
<comment type="caution">
    <text evidence="5">The sequence shown here is derived from an EMBL/GenBank/DDBJ whole genome shotgun (WGS) entry which is preliminary data.</text>
</comment>
<dbReference type="EMBL" id="VUNR01000014">
    <property type="protein sequence ID" value="MSU08991.1"/>
    <property type="molecule type" value="Genomic_DNA"/>
</dbReference>
<dbReference type="Pfam" id="PF00149">
    <property type="entry name" value="Metallophos"/>
    <property type="match status" value="1"/>
</dbReference>